<dbReference type="GeneID" id="113216078"/>
<dbReference type="RefSeq" id="XP_052121057.1">
    <property type="nucleotide sequence ID" value="XM_052265097.1"/>
</dbReference>
<evidence type="ECO:0000313" key="5">
    <source>
        <dbReference type="RefSeq" id="XP_052121057.1"/>
    </source>
</evidence>
<organism evidence="3 4">
    <name type="scientific">Frankliniella occidentalis</name>
    <name type="common">Western flower thrips</name>
    <name type="synonym">Euthrips occidentalis</name>
    <dbReference type="NCBI Taxonomy" id="133901"/>
    <lineage>
        <taxon>Eukaryota</taxon>
        <taxon>Metazoa</taxon>
        <taxon>Ecdysozoa</taxon>
        <taxon>Arthropoda</taxon>
        <taxon>Hexapoda</taxon>
        <taxon>Insecta</taxon>
        <taxon>Pterygota</taxon>
        <taxon>Neoptera</taxon>
        <taxon>Paraneoptera</taxon>
        <taxon>Thysanoptera</taxon>
        <taxon>Terebrantia</taxon>
        <taxon>Thripoidea</taxon>
        <taxon>Thripidae</taxon>
        <taxon>Frankliniella</taxon>
    </lineage>
</organism>
<evidence type="ECO:0000313" key="4">
    <source>
        <dbReference type="RefSeq" id="XP_052121056.1"/>
    </source>
</evidence>
<sequence length="192" mass="21521">MSFRLARPLLVAALALALYVCGSTPAALFGDVIPMDIKSCPSTPDIMQLNNFSTYRIGNSFLASLIIDVPRAVAYFSKMALKLTQCPTGAPCKQFYTLRYSSGVCNLLKDRNAFWGPAFTDAEPPMRCPLEKRVYILRNATLSVEKFAILFRAISPTALREALWSSKLEVWDEKDKLLVCAIIKVKYLERKQ</sequence>
<evidence type="ECO:0000256" key="2">
    <source>
        <dbReference type="SAM" id="SignalP"/>
    </source>
</evidence>
<keyword evidence="1 2" id="KW-0732">Signal</keyword>
<reference evidence="4 5" key="1">
    <citation type="submission" date="2025-04" db="UniProtKB">
        <authorList>
            <consortium name="RefSeq"/>
        </authorList>
    </citation>
    <scope>IDENTIFICATION</scope>
    <source>
        <tissue evidence="4 5">Whole organism</tissue>
    </source>
</reference>
<proteinExistence type="predicted"/>
<gene>
    <name evidence="4 5" type="primary">LOC113216078</name>
</gene>
<dbReference type="InterPro" id="IPR036846">
    <property type="entry name" value="GM2-AP_sf"/>
</dbReference>
<dbReference type="KEGG" id="foc:113216078"/>
<evidence type="ECO:0000256" key="1">
    <source>
        <dbReference type="ARBA" id="ARBA00022729"/>
    </source>
</evidence>
<dbReference type="AlphaFoldDB" id="A0A6J1TFP1"/>
<dbReference type="Gene3D" id="2.70.220.10">
    <property type="entry name" value="Ganglioside GM2 activator"/>
    <property type="match status" value="1"/>
</dbReference>
<feature type="signal peptide" evidence="2">
    <location>
        <begin position="1"/>
        <end position="22"/>
    </location>
</feature>
<keyword evidence="3" id="KW-1185">Reference proteome</keyword>
<name>A0A6J1TFP1_FRAOC</name>
<feature type="chain" id="PRO_5044639544" evidence="2">
    <location>
        <begin position="23"/>
        <end position="192"/>
    </location>
</feature>
<evidence type="ECO:0000313" key="3">
    <source>
        <dbReference type="Proteomes" id="UP000504606"/>
    </source>
</evidence>
<protein>
    <submittedName>
        <fullName evidence="4 5">Uncharacterized protein LOC113216078</fullName>
    </submittedName>
</protein>
<dbReference type="Proteomes" id="UP000504606">
    <property type="component" value="Unplaced"/>
</dbReference>
<accession>A0A6J1TFP1</accession>
<dbReference type="RefSeq" id="XP_052121056.1">
    <property type="nucleotide sequence ID" value="XM_052265096.1"/>
</dbReference>